<protein>
    <submittedName>
        <fullName evidence="2">Uncharacterized protein</fullName>
    </submittedName>
</protein>
<name>A0A9W9C2J5_9PLEO</name>
<comment type="caution">
    <text evidence="2">The sequence shown here is derived from an EMBL/GenBank/DDBJ whole genome shotgun (WGS) entry which is preliminary data.</text>
</comment>
<evidence type="ECO:0000313" key="2">
    <source>
        <dbReference type="EMBL" id="KAJ4338825.1"/>
    </source>
</evidence>
<accession>A0A9W9C2J5</accession>
<gene>
    <name evidence="2" type="ORF">N0V87_003740</name>
</gene>
<organism evidence="2 3">
    <name type="scientific">Didymella glomerata</name>
    <dbReference type="NCBI Taxonomy" id="749621"/>
    <lineage>
        <taxon>Eukaryota</taxon>
        <taxon>Fungi</taxon>
        <taxon>Dikarya</taxon>
        <taxon>Ascomycota</taxon>
        <taxon>Pezizomycotina</taxon>
        <taxon>Dothideomycetes</taxon>
        <taxon>Pleosporomycetidae</taxon>
        <taxon>Pleosporales</taxon>
        <taxon>Pleosporineae</taxon>
        <taxon>Didymellaceae</taxon>
        <taxon>Didymella</taxon>
    </lineage>
</organism>
<dbReference type="AlphaFoldDB" id="A0A9W9C2J5"/>
<evidence type="ECO:0000313" key="3">
    <source>
        <dbReference type="Proteomes" id="UP001140562"/>
    </source>
</evidence>
<feature type="compositionally biased region" description="Basic and acidic residues" evidence="1">
    <location>
        <begin position="152"/>
        <end position="181"/>
    </location>
</feature>
<sequence>MYPQSDFIVNVFVSPKTNSTQYEKARCLLDTGCFSGNLVTRHLVESLGYLEDDLQQPTPLESKGGQTLTGEPFHIEGVIFLSWHHGSSPIIYRKMRFLVVSSAQFEMIIGSDTITKHSLLVPPVFNTGAVNEDEEDPMLLEPKLSHRKMHTKVQDDEKFLERERKKPEAQRDNTKIRSVEARLPRRRHMRKVLQHRLDAVEYRSKGKLKDAKRAEDLAKKEVEAWKTVQNTDHSTNAATDAAQNGKTPSARSPSKRGSGHSE</sequence>
<proteinExistence type="predicted"/>
<feature type="region of interest" description="Disordered" evidence="1">
    <location>
        <begin position="225"/>
        <end position="262"/>
    </location>
</feature>
<dbReference type="EMBL" id="JAPEUV010000027">
    <property type="protein sequence ID" value="KAJ4338825.1"/>
    <property type="molecule type" value="Genomic_DNA"/>
</dbReference>
<reference evidence="2" key="1">
    <citation type="submission" date="2022-10" db="EMBL/GenBank/DDBJ databases">
        <title>Tapping the CABI collections for fungal endophytes: first genome assemblies for Collariella, Neodidymelliopsis, Ascochyta clinopodiicola, Didymella pomorum, Didymosphaeria variabile, Neocosmospora piperis and Neocucurbitaria cava.</title>
        <authorList>
            <person name="Hill R."/>
        </authorList>
    </citation>
    <scope>NUCLEOTIDE SEQUENCE</scope>
    <source>
        <strain evidence="2">IMI 360193</strain>
    </source>
</reference>
<dbReference type="Proteomes" id="UP001140562">
    <property type="component" value="Unassembled WGS sequence"/>
</dbReference>
<feature type="region of interest" description="Disordered" evidence="1">
    <location>
        <begin position="147"/>
        <end position="181"/>
    </location>
</feature>
<dbReference type="OrthoDB" id="3799661at2759"/>
<evidence type="ECO:0000256" key="1">
    <source>
        <dbReference type="SAM" id="MobiDB-lite"/>
    </source>
</evidence>
<feature type="compositionally biased region" description="Polar residues" evidence="1">
    <location>
        <begin position="227"/>
        <end position="252"/>
    </location>
</feature>
<keyword evidence="3" id="KW-1185">Reference proteome</keyword>
<feature type="compositionally biased region" description="Basic residues" evidence="1">
    <location>
        <begin position="253"/>
        <end position="262"/>
    </location>
</feature>